<dbReference type="AlphaFoldDB" id="A0A399D498"/>
<organism evidence="12 13">
    <name type="scientific">Mariniphaga sediminis</name>
    <dbReference type="NCBI Taxonomy" id="1628158"/>
    <lineage>
        <taxon>Bacteria</taxon>
        <taxon>Pseudomonadati</taxon>
        <taxon>Bacteroidota</taxon>
        <taxon>Bacteroidia</taxon>
        <taxon>Marinilabiliales</taxon>
        <taxon>Prolixibacteraceae</taxon>
        <taxon>Mariniphaga</taxon>
    </lineage>
</organism>
<protein>
    <recommendedName>
        <fullName evidence="2">proline dehydrogenase</fullName>
        <ecNumber evidence="2">1.5.5.2</ecNumber>
    </recommendedName>
</protein>
<keyword evidence="13" id="KW-1185">Reference proteome</keyword>
<evidence type="ECO:0000256" key="8">
    <source>
        <dbReference type="ARBA" id="ARBA00048779"/>
    </source>
</evidence>
<evidence type="ECO:0000256" key="5">
    <source>
        <dbReference type="ARBA" id="ARBA00022827"/>
    </source>
</evidence>
<dbReference type="Pfam" id="PF01619">
    <property type="entry name" value="Pro_dh"/>
    <property type="match status" value="1"/>
</dbReference>
<keyword evidence="4 10" id="KW-0547">Nucleotide-binding</keyword>
<dbReference type="GO" id="GO:0004657">
    <property type="term" value="F:proline dehydrogenase activity"/>
    <property type="evidence" value="ECO:0007669"/>
    <property type="project" value="UniProtKB-EC"/>
</dbReference>
<evidence type="ECO:0000256" key="3">
    <source>
        <dbReference type="ARBA" id="ARBA00022630"/>
    </source>
</evidence>
<dbReference type="Gene3D" id="3.20.20.220">
    <property type="match status" value="1"/>
</dbReference>
<feature type="domain" description="Proline dehydrogenase" evidence="11">
    <location>
        <begin position="41"/>
        <end position="294"/>
    </location>
</feature>
<evidence type="ECO:0000256" key="2">
    <source>
        <dbReference type="ARBA" id="ARBA00012695"/>
    </source>
</evidence>
<feature type="binding site" evidence="10">
    <location>
        <begin position="221"/>
        <end position="222"/>
    </location>
    <ligand>
        <name>FAD</name>
        <dbReference type="ChEBI" id="CHEBI:57692"/>
    </ligand>
</feature>
<comment type="cofactor">
    <cofactor evidence="10">
        <name>FAD</name>
        <dbReference type="ChEBI" id="CHEBI:57692"/>
    </cofactor>
    <text evidence="10">Binds 1 FAD per subunit.</text>
</comment>
<dbReference type="SUPFAM" id="SSF51730">
    <property type="entry name" value="FAD-linked oxidoreductase"/>
    <property type="match status" value="1"/>
</dbReference>
<feature type="binding site" evidence="9">
    <location>
        <position position="89"/>
    </location>
    <ligand>
        <name>substrate</name>
    </ligand>
</feature>
<feature type="binding site" evidence="9">
    <location>
        <position position="284"/>
    </location>
    <ligand>
        <name>substrate</name>
    </ligand>
</feature>
<evidence type="ECO:0000313" key="12">
    <source>
        <dbReference type="EMBL" id="RIH65492.1"/>
    </source>
</evidence>
<sequence>MLNKLIADILPHMPKRLVWVFSKRYIAGETIEEGLLASKFLNQKNMEVTVDLLGEFIETQQEAEANKNQYLEIIERFTEEKVTGNFSLKPTMFGLLFDKEICYTHIREIVKFAVEKNSFVRIDMEDSQCVDREIELFQKLHKEFPKNVGLVVQSYLRRTLSDLEALKEFHSENTPLNFRLCKGIYVEPEKVAFKNYEEIRQHYLEDLEFLFKNGMITGIATHDKFLVENAFRLIEQYQVPKERYEFQMLYGVTPELRQQIIDKGHRMRVYVPFGKHWFNYSTRRLKENPKMAQQIIKALFIRG</sequence>
<name>A0A399D498_9BACT</name>
<feature type="binding site" evidence="10">
    <location>
        <position position="124"/>
    </location>
    <ligand>
        <name>FAD</name>
        <dbReference type="ChEBI" id="CHEBI:57692"/>
    </ligand>
</feature>
<dbReference type="GO" id="GO:0000166">
    <property type="term" value="F:nucleotide binding"/>
    <property type="evidence" value="ECO:0007669"/>
    <property type="project" value="UniProtKB-KW"/>
</dbReference>
<accession>A0A399D498</accession>
<dbReference type="Proteomes" id="UP000266441">
    <property type="component" value="Unassembled WGS sequence"/>
</dbReference>
<keyword evidence="3" id="KW-0285">Flavoprotein</keyword>
<dbReference type="PANTHER" id="PTHR13914:SF0">
    <property type="entry name" value="PROLINE DEHYDROGENASE 1, MITOCHONDRIAL"/>
    <property type="match status" value="1"/>
</dbReference>
<gene>
    <name evidence="12" type="ORF">D1164_10255</name>
</gene>
<evidence type="ECO:0000256" key="1">
    <source>
        <dbReference type="ARBA" id="ARBA00004739"/>
    </source>
</evidence>
<proteinExistence type="predicted"/>
<evidence type="ECO:0000259" key="11">
    <source>
        <dbReference type="Pfam" id="PF01619"/>
    </source>
</evidence>
<dbReference type="InterPro" id="IPR029041">
    <property type="entry name" value="FAD-linked_oxidoreductase-like"/>
</dbReference>
<evidence type="ECO:0000256" key="10">
    <source>
        <dbReference type="PIRSR" id="PIRSR000196-2"/>
    </source>
</evidence>
<feature type="binding site" evidence="9">
    <location>
        <position position="283"/>
    </location>
    <ligand>
        <name>substrate</name>
    </ligand>
</feature>
<evidence type="ECO:0000313" key="13">
    <source>
        <dbReference type="Proteomes" id="UP000266441"/>
    </source>
</evidence>
<dbReference type="RefSeq" id="WP_119349872.1">
    <property type="nucleotide sequence ID" value="NZ_QWET01000006.1"/>
</dbReference>
<evidence type="ECO:0000256" key="7">
    <source>
        <dbReference type="ARBA" id="ARBA00023062"/>
    </source>
</evidence>
<dbReference type="EC" id="1.5.5.2" evidence="2"/>
<dbReference type="UniPathway" id="UPA00261">
    <property type="reaction ID" value="UER00373"/>
</dbReference>
<dbReference type="InterPro" id="IPR008219">
    <property type="entry name" value="PRODH_bac_arc"/>
</dbReference>
<keyword evidence="6" id="KW-0560">Oxidoreductase</keyword>
<comment type="caution">
    <text evidence="12">The sequence shown here is derived from an EMBL/GenBank/DDBJ whole genome shotgun (WGS) entry which is preliminary data.</text>
</comment>
<dbReference type="OrthoDB" id="9773461at2"/>
<dbReference type="PANTHER" id="PTHR13914">
    <property type="entry name" value="PROLINE OXIDASE"/>
    <property type="match status" value="1"/>
</dbReference>
<dbReference type="PIRSF" id="PIRSF000196">
    <property type="entry name" value="Pro_dehydrog"/>
    <property type="match status" value="1"/>
</dbReference>
<dbReference type="InterPro" id="IPR015659">
    <property type="entry name" value="Proline_oxidase"/>
</dbReference>
<comment type="pathway">
    <text evidence="1">Amino-acid degradation; L-proline degradation into L-glutamate; L-glutamate from L-proline: step 1/2.</text>
</comment>
<dbReference type="GO" id="GO:0010133">
    <property type="term" value="P:L-proline catabolic process to L-glutamate"/>
    <property type="evidence" value="ECO:0007669"/>
    <property type="project" value="UniProtKB-UniPathway"/>
</dbReference>
<comment type="catalytic activity">
    <reaction evidence="8">
        <text>L-proline + a quinone = (S)-1-pyrroline-5-carboxylate + a quinol + H(+)</text>
        <dbReference type="Rhea" id="RHEA:23784"/>
        <dbReference type="ChEBI" id="CHEBI:15378"/>
        <dbReference type="ChEBI" id="CHEBI:17388"/>
        <dbReference type="ChEBI" id="CHEBI:24646"/>
        <dbReference type="ChEBI" id="CHEBI:60039"/>
        <dbReference type="ChEBI" id="CHEBI:132124"/>
        <dbReference type="EC" id="1.5.5.2"/>
    </reaction>
</comment>
<feature type="binding site" evidence="10">
    <location>
        <position position="153"/>
    </location>
    <ligand>
        <name>FAD</name>
        <dbReference type="ChEBI" id="CHEBI:57692"/>
    </ligand>
</feature>
<dbReference type="InterPro" id="IPR002872">
    <property type="entry name" value="Proline_DH_dom"/>
</dbReference>
<evidence type="ECO:0000256" key="9">
    <source>
        <dbReference type="PIRSR" id="PIRSR000196-1"/>
    </source>
</evidence>
<keyword evidence="5 10" id="KW-0274">FAD</keyword>
<dbReference type="EMBL" id="QWET01000006">
    <property type="protein sequence ID" value="RIH65492.1"/>
    <property type="molecule type" value="Genomic_DNA"/>
</dbReference>
<evidence type="ECO:0000256" key="4">
    <source>
        <dbReference type="ARBA" id="ARBA00022741"/>
    </source>
</evidence>
<reference evidence="12 13" key="1">
    <citation type="journal article" date="2015" name="Int. J. Syst. Evol. Microbiol.">
        <title>Mariniphaga sediminis sp. nov., isolated from coastal sediment.</title>
        <authorList>
            <person name="Wang F.Q."/>
            <person name="Shen Q.Y."/>
            <person name="Chen G.J."/>
            <person name="Du Z.J."/>
        </authorList>
    </citation>
    <scope>NUCLEOTIDE SEQUENCE [LARGE SCALE GENOMIC DNA]</scope>
    <source>
        <strain evidence="12 13">SY21</strain>
    </source>
</reference>
<keyword evidence="7" id="KW-0642">Proline metabolism</keyword>
<evidence type="ECO:0000256" key="6">
    <source>
        <dbReference type="ARBA" id="ARBA00023002"/>
    </source>
</evidence>